<evidence type="ECO:0000256" key="14">
    <source>
        <dbReference type="ARBA" id="ARBA00023001"/>
    </source>
</evidence>
<comment type="subunit">
    <text evidence="5">Homotetramer.</text>
</comment>
<keyword evidence="24" id="KW-0472">Membrane</keyword>
<dbReference type="PaxDb" id="3708-A0A078I3S0"/>
<keyword evidence="14 22" id="KW-0136">Cellulose degradation</keyword>
<keyword evidence="6" id="KW-0150">Chloroplast</keyword>
<evidence type="ECO:0000259" key="26">
    <source>
        <dbReference type="Pfam" id="PF01747"/>
    </source>
</evidence>
<evidence type="ECO:0000256" key="8">
    <source>
        <dbReference type="ARBA" id="ARBA00022679"/>
    </source>
</evidence>
<keyword evidence="15 21" id="KW-0119">Carbohydrate metabolism</keyword>
<evidence type="ECO:0000256" key="23">
    <source>
        <dbReference type="SAM" id="MobiDB-lite"/>
    </source>
</evidence>
<dbReference type="PROSITE" id="PS00592">
    <property type="entry name" value="GH9_2"/>
    <property type="match status" value="1"/>
</dbReference>
<dbReference type="Gene3D" id="3.10.400.10">
    <property type="entry name" value="Sulfate adenylyltransferase"/>
    <property type="match status" value="1"/>
</dbReference>
<dbReference type="GO" id="GO:0005524">
    <property type="term" value="F:ATP binding"/>
    <property type="evidence" value="ECO:0007669"/>
    <property type="project" value="UniProtKB-KW"/>
</dbReference>
<dbReference type="GO" id="GO:0008810">
    <property type="term" value="F:cellulase activity"/>
    <property type="evidence" value="ECO:0007669"/>
    <property type="project" value="UniProtKB-EC"/>
</dbReference>
<keyword evidence="29" id="KW-1185">Reference proteome</keyword>
<dbReference type="PANTHER" id="PTHR11055">
    <property type="entry name" value="BIFUNCTIONAL 3'-PHOSPHOADENOSINE 5'-PHOSPHOSULFATE SYNTHASE"/>
    <property type="match status" value="1"/>
</dbReference>
<dbReference type="InterPro" id="IPR024951">
    <property type="entry name" value="Sulfurylase_cat_dom"/>
</dbReference>
<proteinExistence type="inferred from homology"/>
<dbReference type="EC" id="3.2.1.4" evidence="22"/>
<dbReference type="InterPro" id="IPR015947">
    <property type="entry name" value="PUA-like_sf"/>
</dbReference>
<evidence type="ECO:0000256" key="3">
    <source>
        <dbReference type="ARBA" id="ARBA00005048"/>
    </source>
</evidence>
<dbReference type="Gene3D" id="1.50.10.10">
    <property type="match status" value="1"/>
</dbReference>
<keyword evidence="16 21" id="KW-0326">Glycosidase</keyword>
<dbReference type="InterPro" id="IPR008928">
    <property type="entry name" value="6-hairpin_glycosidase_sf"/>
</dbReference>
<dbReference type="SUPFAM" id="SSF88697">
    <property type="entry name" value="PUA domain-like"/>
    <property type="match status" value="1"/>
</dbReference>
<dbReference type="InterPro" id="IPR018221">
    <property type="entry name" value="Glyco_hydro_9_His_AS"/>
</dbReference>
<evidence type="ECO:0000256" key="15">
    <source>
        <dbReference type="ARBA" id="ARBA00023277"/>
    </source>
</evidence>
<organism evidence="28 29">
    <name type="scientific">Brassica napus</name>
    <name type="common">Rape</name>
    <dbReference type="NCBI Taxonomy" id="3708"/>
    <lineage>
        <taxon>Eukaryota</taxon>
        <taxon>Viridiplantae</taxon>
        <taxon>Streptophyta</taxon>
        <taxon>Embryophyta</taxon>
        <taxon>Tracheophyta</taxon>
        <taxon>Spermatophyta</taxon>
        <taxon>Magnoliopsida</taxon>
        <taxon>eudicotyledons</taxon>
        <taxon>Gunneridae</taxon>
        <taxon>Pentapetalae</taxon>
        <taxon>rosids</taxon>
        <taxon>malvids</taxon>
        <taxon>Brassicales</taxon>
        <taxon>Brassicaceae</taxon>
        <taxon>Brassiceae</taxon>
        <taxon>Brassica</taxon>
    </lineage>
</organism>
<reference evidence="28 29" key="1">
    <citation type="journal article" date="2014" name="Science">
        <title>Plant genetics. Early allopolyploid evolution in the post-Neolithic Brassica napus oilseed genome.</title>
        <authorList>
            <person name="Chalhoub B."/>
            <person name="Denoeud F."/>
            <person name="Liu S."/>
            <person name="Parkin I.A."/>
            <person name="Tang H."/>
            <person name="Wang X."/>
            <person name="Chiquet J."/>
            <person name="Belcram H."/>
            <person name="Tong C."/>
            <person name="Samans B."/>
            <person name="Correa M."/>
            <person name="Da Silva C."/>
            <person name="Just J."/>
            <person name="Falentin C."/>
            <person name="Koh C.S."/>
            <person name="Le Clainche I."/>
            <person name="Bernard M."/>
            <person name="Bento P."/>
            <person name="Noel B."/>
            <person name="Labadie K."/>
            <person name="Alberti A."/>
            <person name="Charles M."/>
            <person name="Arnaud D."/>
            <person name="Guo H."/>
            <person name="Daviaud C."/>
            <person name="Alamery S."/>
            <person name="Jabbari K."/>
            <person name="Zhao M."/>
            <person name="Edger P.P."/>
            <person name="Chelaifa H."/>
            <person name="Tack D."/>
            <person name="Lassalle G."/>
            <person name="Mestiri I."/>
            <person name="Schnel N."/>
            <person name="Le Paslier M.C."/>
            <person name="Fan G."/>
            <person name="Renault V."/>
            <person name="Bayer P.E."/>
            <person name="Golicz A.A."/>
            <person name="Manoli S."/>
            <person name="Lee T.H."/>
            <person name="Thi V.H."/>
            <person name="Chalabi S."/>
            <person name="Hu Q."/>
            <person name="Fan C."/>
            <person name="Tollenaere R."/>
            <person name="Lu Y."/>
            <person name="Battail C."/>
            <person name="Shen J."/>
            <person name="Sidebottom C.H."/>
            <person name="Wang X."/>
            <person name="Canaguier A."/>
            <person name="Chauveau A."/>
            <person name="Berard A."/>
            <person name="Deniot G."/>
            <person name="Guan M."/>
            <person name="Liu Z."/>
            <person name="Sun F."/>
            <person name="Lim Y.P."/>
            <person name="Lyons E."/>
            <person name="Town C.D."/>
            <person name="Bancroft I."/>
            <person name="Wang X."/>
            <person name="Meng J."/>
            <person name="Ma J."/>
            <person name="Pires J.C."/>
            <person name="King G.J."/>
            <person name="Brunel D."/>
            <person name="Delourme R."/>
            <person name="Renard M."/>
            <person name="Aury J.M."/>
            <person name="Adams K.L."/>
            <person name="Batley J."/>
            <person name="Snowdon R.J."/>
            <person name="Tost J."/>
            <person name="Edwards D."/>
            <person name="Zhou Y."/>
            <person name="Hua W."/>
            <person name="Sharpe A.G."/>
            <person name="Paterson A.H."/>
            <person name="Guan C."/>
            <person name="Wincker P."/>
        </authorList>
    </citation>
    <scope>NUCLEOTIDE SEQUENCE [LARGE SCALE GENOMIC DNA]</scope>
    <source>
        <strain evidence="29">cv. Darmor-bzh</strain>
    </source>
</reference>
<evidence type="ECO:0000256" key="7">
    <source>
        <dbReference type="ARBA" id="ARBA00022640"/>
    </source>
</evidence>
<dbReference type="SUPFAM" id="SSF52374">
    <property type="entry name" value="Nucleotidylyl transferase"/>
    <property type="match status" value="1"/>
</dbReference>
<evidence type="ECO:0000256" key="18">
    <source>
        <dbReference type="ARBA" id="ARBA00023326"/>
    </source>
</evidence>
<keyword evidence="18 21" id="KW-0624">Polysaccharide degradation</keyword>
<evidence type="ECO:0000256" key="9">
    <source>
        <dbReference type="ARBA" id="ARBA00022695"/>
    </source>
</evidence>
<comment type="pathway">
    <text evidence="3">Sulfur metabolism; hydrogen sulfide biosynthesis; sulfite from sulfate: step 1/3.</text>
</comment>
<dbReference type="Proteomes" id="UP000028999">
    <property type="component" value="Unassembled WGS sequence"/>
</dbReference>
<dbReference type="GO" id="GO:0030245">
    <property type="term" value="P:cellulose catabolic process"/>
    <property type="evidence" value="ECO:0007669"/>
    <property type="project" value="UniProtKB-KW"/>
</dbReference>
<dbReference type="SUPFAM" id="SSF48208">
    <property type="entry name" value="Six-hairpin glycosidases"/>
    <property type="match status" value="1"/>
</dbReference>
<dbReference type="InterPro" id="IPR025980">
    <property type="entry name" value="ATP-Sase_PUA-like_dom"/>
</dbReference>
<keyword evidence="12" id="KW-0067">ATP-binding</keyword>
<keyword evidence="8" id="KW-0808">Transferase</keyword>
<dbReference type="Pfam" id="PF14306">
    <property type="entry name" value="PUA_2"/>
    <property type="match status" value="1"/>
</dbReference>
<name>A0A078I3S0_BRANA</name>
<evidence type="ECO:0000256" key="22">
    <source>
        <dbReference type="RuleBase" id="RU361166"/>
    </source>
</evidence>
<keyword evidence="24" id="KW-0812">Transmembrane</keyword>
<evidence type="ECO:0000256" key="19">
    <source>
        <dbReference type="ARBA" id="ARBA00037980"/>
    </source>
</evidence>
<dbReference type="STRING" id="3708.A0A078I3S0"/>
<evidence type="ECO:0000259" key="27">
    <source>
        <dbReference type="Pfam" id="PF14306"/>
    </source>
</evidence>
<evidence type="ECO:0000256" key="21">
    <source>
        <dbReference type="PROSITE-ProRule" id="PRU10059"/>
    </source>
</evidence>
<feature type="active site" evidence="21">
    <location>
        <position position="457"/>
    </location>
</feature>
<dbReference type="GO" id="GO:0009507">
    <property type="term" value="C:chloroplast"/>
    <property type="evidence" value="ECO:0007669"/>
    <property type="project" value="UniProtKB-SubCell"/>
</dbReference>
<dbReference type="InterPro" id="IPR001701">
    <property type="entry name" value="Glyco_hydro_9"/>
</dbReference>
<dbReference type="InterPro" id="IPR012341">
    <property type="entry name" value="6hp_glycosidase-like_sf"/>
</dbReference>
<accession>A0A078I3S0</accession>
<evidence type="ECO:0000259" key="25">
    <source>
        <dbReference type="Pfam" id="PF00759"/>
    </source>
</evidence>
<evidence type="ECO:0000256" key="4">
    <source>
        <dbReference type="ARBA" id="ARBA00007072"/>
    </source>
</evidence>
<keyword evidence="9" id="KW-0548">Nucleotidyltransferase</keyword>
<gene>
    <name evidence="28" type="primary">BnaC05g15510D</name>
    <name evidence="28" type="ORF">GSBRNA2T00079679001</name>
</gene>
<sequence>MGEKSSSRCCCCSWFIGIIVLIAVVLAIVFTIRHNKSNKHPDDGADIVPLPGSIDKNYADALKIAMQFFDIQKCKSSTLLAEHTHLTPAGKLENNKITWRGDSGLEDGSEAGLDLSKGLYDAGDHMKFGLPMAFTATLLSWSILEYGHHMDSVNQLEPAKDSLKWITDFLIHAHPSANVLYIQVGDPETDHKCWDRPETMSTKRTLTKIDTETPGTEVAAETAAAMAAASLVFKQSDPKYSSTLLKHAKQLFGFADNHRGSYSVNIPKVQSYYNSTGYGDELLWAASWLYHATEDKTYLDFVSKNGDEFANFGSPSWFSWDNKLPGTQILLSRLTFFKKDLSGIKGLQGYKETAEAVMCGLIPSSPTATTSRTEGGLIWVAEWNALQQPVSSAFLATLYSDYLLTSGIENLSCGDTSFKPSDLRKFSRSQADYMLGKNPEKMSYLVGYGDKYPEFVHHRGASIPADANTGCKDGFKWLNSEEPNPNVAYGALVGGPFLNDTFIDARNNSMQNEPSTYNSALVVGLLSTTFPTILLRGSSAPTEEMLNPLWPGFEVVMAGTSAEVPLPPDHEARAKRTFHTEGSNSIHKPKIPATEKQRDKSGKRVDDVFHSVRSSFSSSNHVQPNLGFTVHSLHSTSLADLYSPRSMSLLIRSSYLSQSHFQPRISKPSSHTNQTPSKLVFLSSFNHNPLVSLVDKRNPTMQPPTFTPSMTVKSSLIDPDGGELVELMVPESEIKLKKKESEAMPKVELTKIDLEWVHVISEGWASPLKGFMREDEYLQSLHFNSLRLKDGSLVNMSLPILLAIDDDTKEQIGVSKNVALVSPQGDIIGSLRSVEIYKHNKEERIARTWGTTSPGLPYVEEHITPSGNWLIGGDLEVFQPIKYNDGLDHYRLSPKQLRKEFDNRQADAVFAFQLRNPVHNGHALLMNDTRKRLLEMGYKNPILLLHPLGGFTKADDVPLDVRMEQHSKVLEDGVLDPETTIVSIFPSPMHYAGPTEVQWHAKARINAGANFYIVGRDPAGMGHPTEKRDLYDPDHGKKVLSMAPGLEKLNILPFRVAAYDTVEKKMAFFDPSRAKEFLFISGTKMRTYARTGENPPDGFMCPSGWNVLVKYYESLQEGDDSSKQQQTVVSA</sequence>
<evidence type="ECO:0000256" key="11">
    <source>
        <dbReference type="ARBA" id="ARBA00022801"/>
    </source>
</evidence>
<keyword evidence="11 21" id="KW-0378">Hydrolase</keyword>
<dbReference type="GO" id="GO:0000103">
    <property type="term" value="P:sulfate assimilation"/>
    <property type="evidence" value="ECO:0000318"/>
    <property type="project" value="GO_Central"/>
</dbReference>
<dbReference type="Pfam" id="PF00759">
    <property type="entry name" value="Glyco_hydro_9"/>
    <property type="match status" value="1"/>
</dbReference>
<dbReference type="Gene3D" id="3.40.50.620">
    <property type="entry name" value="HUPs"/>
    <property type="match status" value="1"/>
</dbReference>
<evidence type="ECO:0000256" key="10">
    <source>
        <dbReference type="ARBA" id="ARBA00022741"/>
    </source>
</evidence>
<dbReference type="FunFam" id="1.50.10.10:FF:000020">
    <property type="entry name" value="Endoglucanase"/>
    <property type="match status" value="1"/>
</dbReference>
<comment type="subcellular location">
    <subcellularLocation>
        <location evidence="2">Plastid</location>
        <location evidence="2">Chloroplast</location>
    </subcellularLocation>
</comment>
<evidence type="ECO:0000256" key="13">
    <source>
        <dbReference type="ARBA" id="ARBA00022946"/>
    </source>
</evidence>
<dbReference type="GO" id="GO:0004020">
    <property type="term" value="F:adenylylsulfate kinase activity"/>
    <property type="evidence" value="ECO:0000318"/>
    <property type="project" value="GO_Central"/>
</dbReference>
<evidence type="ECO:0000313" key="29">
    <source>
        <dbReference type="Proteomes" id="UP000028999"/>
    </source>
</evidence>
<dbReference type="Pfam" id="PF01747">
    <property type="entry name" value="ATP-sulfurylase"/>
    <property type="match status" value="1"/>
</dbReference>
<keyword evidence="13" id="KW-0809">Transit peptide</keyword>
<comment type="similarity">
    <text evidence="19">Belongs to the sulfate adenylyltransferase family.</text>
</comment>
<evidence type="ECO:0000256" key="1">
    <source>
        <dbReference type="ARBA" id="ARBA00000966"/>
    </source>
</evidence>
<comment type="catalytic activity">
    <reaction evidence="1 22">
        <text>Endohydrolysis of (1-&gt;4)-beta-D-glucosidic linkages in cellulose, lichenin and cereal beta-D-glucans.</text>
        <dbReference type="EC" id="3.2.1.4"/>
    </reaction>
</comment>
<feature type="region of interest" description="Disordered" evidence="23">
    <location>
        <begin position="578"/>
        <end position="604"/>
    </location>
</feature>
<feature type="compositionally biased region" description="Basic and acidic residues" evidence="23">
    <location>
        <begin position="593"/>
        <end position="604"/>
    </location>
</feature>
<keyword evidence="10" id="KW-0547">Nucleotide-binding</keyword>
<feature type="transmembrane region" description="Helical" evidence="24">
    <location>
        <begin position="12"/>
        <end position="32"/>
    </location>
</feature>
<evidence type="ECO:0000256" key="2">
    <source>
        <dbReference type="ARBA" id="ARBA00004229"/>
    </source>
</evidence>
<dbReference type="NCBIfam" id="TIGR00339">
    <property type="entry name" value="sopT"/>
    <property type="match status" value="1"/>
</dbReference>
<dbReference type="PANTHER" id="PTHR11055:SF37">
    <property type="entry name" value="ATP SULFURYLASE 2"/>
    <property type="match status" value="1"/>
</dbReference>
<evidence type="ECO:0000256" key="16">
    <source>
        <dbReference type="ARBA" id="ARBA00023295"/>
    </source>
</evidence>
<feature type="domain" description="Glycoside hydrolase family 9" evidence="25">
    <location>
        <begin position="58"/>
        <end position="526"/>
    </location>
</feature>
<evidence type="ECO:0000256" key="24">
    <source>
        <dbReference type="SAM" id="Phobius"/>
    </source>
</evidence>
<evidence type="ECO:0000313" key="28">
    <source>
        <dbReference type="EMBL" id="CDY44194.1"/>
    </source>
</evidence>
<feature type="domain" description="Sulphate adenylyltransferase catalytic" evidence="26">
    <location>
        <begin position="889"/>
        <end position="1111"/>
    </location>
</feature>
<dbReference type="InterPro" id="IPR014729">
    <property type="entry name" value="Rossmann-like_a/b/a_fold"/>
</dbReference>
<dbReference type="Gramene" id="CDY44194">
    <property type="protein sequence ID" value="CDY44194"/>
    <property type="gene ID" value="GSBRNA2T00079679001"/>
</dbReference>
<evidence type="ECO:0000256" key="5">
    <source>
        <dbReference type="ARBA" id="ARBA00011881"/>
    </source>
</evidence>
<dbReference type="CDD" id="cd00517">
    <property type="entry name" value="ATPS"/>
    <property type="match status" value="1"/>
</dbReference>
<evidence type="ECO:0000256" key="20">
    <source>
        <dbReference type="ARBA" id="ARBA00049370"/>
    </source>
</evidence>
<dbReference type="GO" id="GO:0071555">
    <property type="term" value="P:cell wall organization"/>
    <property type="evidence" value="ECO:0007669"/>
    <property type="project" value="UniProtKB-KW"/>
</dbReference>
<dbReference type="AlphaFoldDB" id="A0A078I3S0"/>
<dbReference type="GO" id="GO:0004781">
    <property type="term" value="F:sulfate adenylyltransferase (ATP) activity"/>
    <property type="evidence" value="ECO:0007669"/>
    <property type="project" value="UniProtKB-EC"/>
</dbReference>
<keyword evidence="7" id="KW-0934">Plastid</keyword>
<protein>
    <recommendedName>
        <fullName evidence="22">Endoglucanase</fullName>
        <ecNumber evidence="22">3.2.1.4</ecNumber>
    </recommendedName>
</protein>
<comment type="similarity">
    <text evidence="4 21 22">Belongs to the glycosyl hydrolase 9 (cellulase E) family.</text>
</comment>
<dbReference type="InterPro" id="IPR002650">
    <property type="entry name" value="Sulphate_adenylyltransferase"/>
</dbReference>
<keyword evidence="24" id="KW-1133">Transmembrane helix</keyword>
<dbReference type="FunFam" id="3.10.400.10:FF:000002">
    <property type="entry name" value="ATP sulfurylase 2"/>
    <property type="match status" value="1"/>
</dbReference>
<dbReference type="EMBL" id="LK032582">
    <property type="protein sequence ID" value="CDY44194.1"/>
    <property type="molecule type" value="Genomic_DNA"/>
</dbReference>
<keyword evidence="17" id="KW-0961">Cell wall biogenesis/degradation</keyword>
<dbReference type="FunFam" id="3.40.50.620:FF:000006">
    <property type="entry name" value="bifunctional 3'-phosphoadenosine 5'-phosphosulfate synthase 1"/>
    <property type="match status" value="1"/>
</dbReference>
<evidence type="ECO:0000256" key="12">
    <source>
        <dbReference type="ARBA" id="ARBA00022840"/>
    </source>
</evidence>
<evidence type="ECO:0000256" key="6">
    <source>
        <dbReference type="ARBA" id="ARBA00022528"/>
    </source>
</evidence>
<evidence type="ECO:0000256" key="17">
    <source>
        <dbReference type="ARBA" id="ARBA00023316"/>
    </source>
</evidence>
<feature type="domain" description="ATP-sulfurylase PUA-like" evidence="27">
    <location>
        <begin position="717"/>
        <end position="879"/>
    </location>
</feature>
<comment type="catalytic activity">
    <reaction evidence="20">
        <text>sulfate + ATP + H(+) = adenosine 5'-phosphosulfate + diphosphate</text>
        <dbReference type="Rhea" id="RHEA:18133"/>
        <dbReference type="ChEBI" id="CHEBI:15378"/>
        <dbReference type="ChEBI" id="CHEBI:16189"/>
        <dbReference type="ChEBI" id="CHEBI:30616"/>
        <dbReference type="ChEBI" id="CHEBI:33019"/>
        <dbReference type="ChEBI" id="CHEBI:58243"/>
        <dbReference type="EC" id="2.7.7.4"/>
    </reaction>
</comment>